<dbReference type="EMBL" id="CP087164">
    <property type="protein sequence ID" value="UGS39012.1"/>
    <property type="molecule type" value="Genomic_DNA"/>
</dbReference>
<dbReference type="PANTHER" id="PTHR46797">
    <property type="entry name" value="HTH-TYPE TRANSCRIPTIONAL REGULATOR"/>
    <property type="match status" value="1"/>
</dbReference>
<dbReference type="SMART" id="SM00530">
    <property type="entry name" value="HTH_XRE"/>
    <property type="match status" value="1"/>
</dbReference>
<name>A0A9E7C6W5_9ACTN</name>
<dbReference type="InterPro" id="IPR001387">
    <property type="entry name" value="Cro/C1-type_HTH"/>
</dbReference>
<gene>
    <name evidence="3" type="ORF">DSM104329_05444</name>
</gene>
<dbReference type="Pfam" id="PF07883">
    <property type="entry name" value="Cupin_2"/>
    <property type="match status" value="1"/>
</dbReference>
<proteinExistence type="predicted"/>
<dbReference type="InterPro" id="IPR010982">
    <property type="entry name" value="Lambda_DNA-bd_dom_sf"/>
</dbReference>
<sequence length="211" mass="22456">MASTEDRAAAPAVPESFGTSLRSVREERGMSVRSLARTIGVSPSLISQIENGKANPSVGTLYAIVSTLQISVDKLFSEQPAEDAARQEDSDGTVLRHADRPSVDLASGVRWERLTPTADPDVDFLFVTYGVGGASCPPDVLMRHSGREYGLVISGHLGATIGFDSFELGPGDSIVADSTTPHRFWTIGDEPAVVVWTVVGRAGDPRANFDL</sequence>
<dbReference type="PROSITE" id="PS50943">
    <property type="entry name" value="HTH_CROC1"/>
    <property type="match status" value="1"/>
</dbReference>
<dbReference type="InterPro" id="IPR050807">
    <property type="entry name" value="TransReg_Diox_bact_type"/>
</dbReference>
<protein>
    <recommendedName>
        <fullName evidence="2">HTH cro/C1-type domain-containing protein</fullName>
    </recommendedName>
</protein>
<dbReference type="InterPro" id="IPR013096">
    <property type="entry name" value="Cupin_2"/>
</dbReference>
<dbReference type="Pfam" id="PF01381">
    <property type="entry name" value="HTH_3"/>
    <property type="match status" value="1"/>
</dbReference>
<dbReference type="RefSeq" id="WP_259313023.1">
    <property type="nucleotide sequence ID" value="NZ_CP087164.1"/>
</dbReference>
<dbReference type="InterPro" id="IPR014710">
    <property type="entry name" value="RmlC-like_jellyroll"/>
</dbReference>
<dbReference type="GO" id="GO:0003677">
    <property type="term" value="F:DNA binding"/>
    <property type="evidence" value="ECO:0007669"/>
    <property type="project" value="UniProtKB-KW"/>
</dbReference>
<keyword evidence="4" id="KW-1185">Reference proteome</keyword>
<dbReference type="CDD" id="cd00093">
    <property type="entry name" value="HTH_XRE"/>
    <property type="match status" value="1"/>
</dbReference>
<dbReference type="SUPFAM" id="SSF51182">
    <property type="entry name" value="RmlC-like cupins"/>
    <property type="match status" value="1"/>
</dbReference>
<dbReference type="KEGG" id="sbae:DSM104329_05444"/>
<evidence type="ECO:0000313" key="3">
    <source>
        <dbReference type="EMBL" id="UGS39012.1"/>
    </source>
</evidence>
<dbReference type="AlphaFoldDB" id="A0A9E7C6W5"/>
<dbReference type="PANTHER" id="PTHR46797:SF1">
    <property type="entry name" value="METHYLPHOSPHONATE SYNTHASE"/>
    <property type="match status" value="1"/>
</dbReference>
<evidence type="ECO:0000256" key="1">
    <source>
        <dbReference type="ARBA" id="ARBA00023125"/>
    </source>
</evidence>
<evidence type="ECO:0000259" key="2">
    <source>
        <dbReference type="PROSITE" id="PS50943"/>
    </source>
</evidence>
<dbReference type="SUPFAM" id="SSF47413">
    <property type="entry name" value="lambda repressor-like DNA-binding domains"/>
    <property type="match status" value="1"/>
</dbReference>
<dbReference type="GO" id="GO:0003700">
    <property type="term" value="F:DNA-binding transcription factor activity"/>
    <property type="evidence" value="ECO:0007669"/>
    <property type="project" value="TreeGrafter"/>
</dbReference>
<dbReference type="GO" id="GO:0005829">
    <property type="term" value="C:cytosol"/>
    <property type="evidence" value="ECO:0007669"/>
    <property type="project" value="TreeGrafter"/>
</dbReference>
<dbReference type="Gene3D" id="1.10.260.40">
    <property type="entry name" value="lambda repressor-like DNA-binding domains"/>
    <property type="match status" value="1"/>
</dbReference>
<dbReference type="Gene3D" id="2.60.120.10">
    <property type="entry name" value="Jelly Rolls"/>
    <property type="match status" value="1"/>
</dbReference>
<organism evidence="3 4">
    <name type="scientific">Capillimicrobium parvum</name>
    <dbReference type="NCBI Taxonomy" id="2884022"/>
    <lineage>
        <taxon>Bacteria</taxon>
        <taxon>Bacillati</taxon>
        <taxon>Actinomycetota</taxon>
        <taxon>Thermoleophilia</taxon>
        <taxon>Solirubrobacterales</taxon>
        <taxon>Capillimicrobiaceae</taxon>
        <taxon>Capillimicrobium</taxon>
    </lineage>
</organism>
<dbReference type="Proteomes" id="UP001162834">
    <property type="component" value="Chromosome"/>
</dbReference>
<evidence type="ECO:0000313" key="4">
    <source>
        <dbReference type="Proteomes" id="UP001162834"/>
    </source>
</evidence>
<dbReference type="InterPro" id="IPR011051">
    <property type="entry name" value="RmlC_Cupin_sf"/>
</dbReference>
<feature type="domain" description="HTH cro/C1-type" evidence="2">
    <location>
        <begin position="21"/>
        <end position="75"/>
    </location>
</feature>
<keyword evidence="1" id="KW-0238">DNA-binding</keyword>
<reference evidence="3" key="1">
    <citation type="journal article" date="2022" name="Int. J. Syst. Evol. Microbiol.">
        <title>Pseudomonas aegrilactucae sp. nov. and Pseudomonas morbosilactucae sp. nov., pathogens causing bacterial rot of lettuce in Japan.</title>
        <authorList>
            <person name="Sawada H."/>
            <person name="Fujikawa T."/>
            <person name="Satou M."/>
        </authorList>
    </citation>
    <scope>NUCLEOTIDE SEQUENCE</scope>
    <source>
        <strain evidence="3">0166_1</strain>
    </source>
</reference>
<accession>A0A9E7C6W5</accession>
<dbReference type="CDD" id="cd02209">
    <property type="entry name" value="cupin_XRE_C"/>
    <property type="match status" value="1"/>
</dbReference>